<dbReference type="GO" id="GO:0008081">
    <property type="term" value="F:phosphoric diester hydrolase activity"/>
    <property type="evidence" value="ECO:0007669"/>
    <property type="project" value="InterPro"/>
</dbReference>
<dbReference type="SUPFAM" id="SSF56024">
    <property type="entry name" value="Phospholipase D/nuclease"/>
    <property type="match status" value="1"/>
</dbReference>
<dbReference type="GO" id="GO:0005634">
    <property type="term" value="C:nucleus"/>
    <property type="evidence" value="ECO:0007669"/>
    <property type="project" value="InterPro"/>
</dbReference>
<keyword evidence="3" id="KW-1185">Reference proteome</keyword>
<dbReference type="Proteomes" id="UP001139887">
    <property type="component" value="Unassembled WGS sequence"/>
</dbReference>
<evidence type="ECO:0000313" key="2">
    <source>
        <dbReference type="EMBL" id="KAJ2847237.1"/>
    </source>
</evidence>
<dbReference type="EMBL" id="JANBUW010000355">
    <property type="protein sequence ID" value="KAJ2847237.1"/>
    <property type="molecule type" value="Genomic_DNA"/>
</dbReference>
<evidence type="ECO:0000256" key="1">
    <source>
        <dbReference type="SAM" id="MobiDB-lite"/>
    </source>
</evidence>
<accession>A0A9W8I6U3</accession>
<dbReference type="GO" id="GO:0006281">
    <property type="term" value="P:DNA repair"/>
    <property type="evidence" value="ECO:0007669"/>
    <property type="project" value="InterPro"/>
</dbReference>
<dbReference type="Pfam" id="PF06087">
    <property type="entry name" value="Tyr-DNA_phospho"/>
    <property type="match status" value="1"/>
</dbReference>
<dbReference type="Gene3D" id="3.30.870.10">
    <property type="entry name" value="Endonuclease Chain A"/>
    <property type="match status" value="1"/>
</dbReference>
<feature type="region of interest" description="Disordered" evidence="1">
    <location>
        <begin position="36"/>
        <end position="66"/>
    </location>
</feature>
<comment type="caution">
    <text evidence="2">The sequence shown here is derived from an EMBL/GenBank/DDBJ whole genome shotgun (WGS) entry which is preliminary data.</text>
</comment>
<feature type="compositionally biased region" description="Polar residues" evidence="1">
    <location>
        <begin position="49"/>
        <end position="66"/>
    </location>
</feature>
<sequence>MSSHTNRDIGSKIDDELVERELEEFDRLMRDEVIYVSDSSEADERDEQATSSIPKANTPCSPAETNLQFPDGVVKLTLMQGENPTEDCVTLEDLLQPHKLRKALLSTFVLEMDWLEPKFSKSTKLVIVKSYNPEEEPSGVMQTENGRITL</sequence>
<proteinExistence type="predicted"/>
<name>A0A9W8I6U3_9FUNG</name>
<evidence type="ECO:0000313" key="3">
    <source>
        <dbReference type="Proteomes" id="UP001139887"/>
    </source>
</evidence>
<dbReference type="InterPro" id="IPR010347">
    <property type="entry name" value="Tdp1"/>
</dbReference>
<organism evidence="2 3">
    <name type="scientific">Coemansia brasiliensis</name>
    <dbReference type="NCBI Taxonomy" id="2650707"/>
    <lineage>
        <taxon>Eukaryota</taxon>
        <taxon>Fungi</taxon>
        <taxon>Fungi incertae sedis</taxon>
        <taxon>Zoopagomycota</taxon>
        <taxon>Kickxellomycotina</taxon>
        <taxon>Kickxellomycetes</taxon>
        <taxon>Kickxellales</taxon>
        <taxon>Kickxellaceae</taxon>
        <taxon>Coemansia</taxon>
    </lineage>
</organism>
<dbReference type="OrthoDB" id="47785at2759"/>
<protein>
    <submittedName>
        <fullName evidence="2">Uncharacterized protein</fullName>
    </submittedName>
</protein>
<gene>
    <name evidence="2" type="ORF">IWW36_003953</name>
</gene>
<reference evidence="2" key="1">
    <citation type="submission" date="2022-07" db="EMBL/GenBank/DDBJ databases">
        <title>Phylogenomic reconstructions and comparative analyses of Kickxellomycotina fungi.</title>
        <authorList>
            <person name="Reynolds N.K."/>
            <person name="Stajich J.E."/>
            <person name="Barry K."/>
            <person name="Grigoriev I.V."/>
            <person name="Crous P."/>
            <person name="Smith M.E."/>
        </authorList>
    </citation>
    <scope>NUCLEOTIDE SEQUENCE</scope>
    <source>
        <strain evidence="2">NRRL 1566</strain>
    </source>
</reference>
<feature type="non-terminal residue" evidence="2">
    <location>
        <position position="150"/>
    </location>
</feature>
<dbReference type="AlphaFoldDB" id="A0A9W8I6U3"/>